<proteinExistence type="predicted"/>
<dbReference type="EMBL" id="CAJPWZ010000099">
    <property type="protein sequence ID" value="CAG2185780.1"/>
    <property type="molecule type" value="Genomic_DNA"/>
</dbReference>
<protein>
    <recommendedName>
        <fullName evidence="7">NTR domain-containing protein</fullName>
    </recommendedName>
</protein>
<gene>
    <name evidence="5" type="ORF">MEDL_1341</name>
</gene>
<keyword evidence="6" id="KW-1185">Reference proteome</keyword>
<accession>A0A8S3PQ98</accession>
<dbReference type="OrthoDB" id="6059111at2759"/>
<evidence type="ECO:0008006" key="7">
    <source>
        <dbReference type="Google" id="ProtNLM"/>
    </source>
</evidence>
<comment type="caution">
    <text evidence="5">The sequence shown here is derived from an EMBL/GenBank/DDBJ whole genome shotgun (WGS) entry which is preliminary data.</text>
</comment>
<dbReference type="Proteomes" id="UP000683360">
    <property type="component" value="Unassembled WGS sequence"/>
</dbReference>
<keyword evidence="4" id="KW-0732">Signal</keyword>
<keyword evidence="2" id="KW-0964">Secreted</keyword>
<feature type="disulfide bond" evidence="3">
    <location>
        <begin position="243"/>
        <end position="263"/>
    </location>
</feature>
<feature type="chain" id="PRO_5035733873" description="NTR domain-containing protein" evidence="4">
    <location>
        <begin position="23"/>
        <end position="278"/>
    </location>
</feature>
<dbReference type="InterPro" id="IPR008993">
    <property type="entry name" value="TIMP-like_OB-fold"/>
</dbReference>
<dbReference type="PANTHER" id="PTHR11844">
    <property type="entry name" value="METALLOPROTEASE INHIBITOR"/>
    <property type="match status" value="1"/>
</dbReference>
<evidence type="ECO:0000256" key="3">
    <source>
        <dbReference type="PIRSR" id="PIRSR601820-3"/>
    </source>
</evidence>
<dbReference type="PANTHER" id="PTHR11844:SF33">
    <property type="entry name" value="TISSUE INHIBITOR OF METALLOPROTEINASE"/>
    <property type="match status" value="1"/>
</dbReference>
<dbReference type="GO" id="GO:0005615">
    <property type="term" value="C:extracellular space"/>
    <property type="evidence" value="ECO:0007669"/>
    <property type="project" value="TreeGrafter"/>
</dbReference>
<dbReference type="SUPFAM" id="SSF50242">
    <property type="entry name" value="TIMP-like"/>
    <property type="match status" value="2"/>
</dbReference>
<dbReference type="GO" id="GO:0051045">
    <property type="term" value="P:negative regulation of membrane protein ectodomain proteolysis"/>
    <property type="evidence" value="ECO:0007669"/>
    <property type="project" value="TreeGrafter"/>
</dbReference>
<name>A0A8S3PQ98_MYTED</name>
<evidence type="ECO:0000313" key="6">
    <source>
        <dbReference type="Proteomes" id="UP000683360"/>
    </source>
</evidence>
<dbReference type="GO" id="GO:0031012">
    <property type="term" value="C:extracellular matrix"/>
    <property type="evidence" value="ECO:0007669"/>
    <property type="project" value="TreeGrafter"/>
</dbReference>
<dbReference type="Gene3D" id="2.40.50.120">
    <property type="match status" value="2"/>
</dbReference>
<sequence>MSIKSLQLVIIVIALITKEVQLQPLTSGCECGRGDRHSQARFCKADYVLYGKVNKEDLDTAEPLVDTSNNRYTVRILAAMKGVRERVGSDIIIESPARGFENCGRRLTVGESYILMVFYGKVTKETLIPGPPDDTSNNFAIWKYTFRIIFKMKGVTEGVGQEIVVETAGNDGLCGVRFTVGQSYILMGRSSGGKKSIGSCDFIRQLNSVSPYQTFYLFTRGANSYNLNCRRRCNKIGPDSTGCKYEAGKNDKLNICLAKNALCKRERRRCRWVNNEEC</sequence>
<dbReference type="GO" id="GO:0008191">
    <property type="term" value="F:metalloendopeptidase inhibitor activity"/>
    <property type="evidence" value="ECO:0007669"/>
    <property type="project" value="InterPro"/>
</dbReference>
<evidence type="ECO:0000256" key="4">
    <source>
        <dbReference type="SAM" id="SignalP"/>
    </source>
</evidence>
<reference evidence="5" key="1">
    <citation type="submission" date="2021-03" db="EMBL/GenBank/DDBJ databases">
        <authorList>
            <person name="Bekaert M."/>
        </authorList>
    </citation>
    <scope>NUCLEOTIDE SEQUENCE</scope>
</reference>
<evidence type="ECO:0000256" key="2">
    <source>
        <dbReference type="ARBA" id="ARBA00022525"/>
    </source>
</evidence>
<keyword evidence="3" id="KW-1015">Disulfide bond</keyword>
<dbReference type="SMART" id="SM00206">
    <property type="entry name" value="NTR"/>
    <property type="match status" value="1"/>
</dbReference>
<dbReference type="AlphaFoldDB" id="A0A8S3PQ98"/>
<evidence type="ECO:0000256" key="1">
    <source>
        <dbReference type="ARBA" id="ARBA00004613"/>
    </source>
</evidence>
<dbReference type="GO" id="GO:0002020">
    <property type="term" value="F:protease binding"/>
    <property type="evidence" value="ECO:0007669"/>
    <property type="project" value="TreeGrafter"/>
</dbReference>
<feature type="signal peptide" evidence="4">
    <location>
        <begin position="1"/>
        <end position="22"/>
    </location>
</feature>
<dbReference type="InterPro" id="IPR001820">
    <property type="entry name" value="TIMP"/>
</dbReference>
<organism evidence="5 6">
    <name type="scientific">Mytilus edulis</name>
    <name type="common">Blue mussel</name>
    <dbReference type="NCBI Taxonomy" id="6550"/>
    <lineage>
        <taxon>Eukaryota</taxon>
        <taxon>Metazoa</taxon>
        <taxon>Spiralia</taxon>
        <taxon>Lophotrochozoa</taxon>
        <taxon>Mollusca</taxon>
        <taxon>Bivalvia</taxon>
        <taxon>Autobranchia</taxon>
        <taxon>Pteriomorphia</taxon>
        <taxon>Mytilida</taxon>
        <taxon>Mytiloidea</taxon>
        <taxon>Mytilidae</taxon>
        <taxon>Mytilinae</taxon>
        <taxon>Mytilus</taxon>
    </lineage>
</organism>
<evidence type="ECO:0000313" key="5">
    <source>
        <dbReference type="EMBL" id="CAG2185780.1"/>
    </source>
</evidence>
<dbReference type="Pfam" id="PF00965">
    <property type="entry name" value="TIMP"/>
    <property type="match status" value="2"/>
</dbReference>
<comment type="subcellular location">
    <subcellularLocation>
        <location evidence="1">Secreted</location>
    </subcellularLocation>
</comment>